<name>A0A645CJQ8_9ZZZZ</name>
<protein>
    <submittedName>
        <fullName evidence="2">Uncharacterized protein</fullName>
    </submittedName>
</protein>
<feature type="region of interest" description="Disordered" evidence="1">
    <location>
        <begin position="96"/>
        <end position="124"/>
    </location>
</feature>
<gene>
    <name evidence="2" type="ORF">SDC9_124179</name>
</gene>
<sequence length="274" mass="29328">MGRRADIGQRVAADDIDSPRPALLAERLSRCRKDAAVDDFGSAELFQVIGLCRPAADRHHGVAELLEHRDGDAADTARCTGDDDLAVTRLDALPLQRQHAQHGRVAGGADGHGLSSSKGRGQRHQPVALEARLAGKTTPVRFTDAPSIEQHAVAGLVCRIVAGLDRAGDVDAGHHRELADDGALAGDRQAILVVQRRIVDTDRHIAFRQLAVVDILHSRAIAGLVLLDQNSLEHASLRYQVCNPGRAAKPASRRSTCLSIANRMTPTTITPAAR</sequence>
<organism evidence="2">
    <name type="scientific">bioreactor metagenome</name>
    <dbReference type="NCBI Taxonomy" id="1076179"/>
    <lineage>
        <taxon>unclassified sequences</taxon>
        <taxon>metagenomes</taxon>
        <taxon>ecological metagenomes</taxon>
    </lineage>
</organism>
<proteinExistence type="predicted"/>
<dbReference type="EMBL" id="VSSQ01027768">
    <property type="protein sequence ID" value="MPM77179.1"/>
    <property type="molecule type" value="Genomic_DNA"/>
</dbReference>
<dbReference type="AlphaFoldDB" id="A0A645CJQ8"/>
<evidence type="ECO:0000256" key="1">
    <source>
        <dbReference type="SAM" id="MobiDB-lite"/>
    </source>
</evidence>
<reference evidence="2" key="1">
    <citation type="submission" date="2019-08" db="EMBL/GenBank/DDBJ databases">
        <authorList>
            <person name="Kucharzyk K."/>
            <person name="Murdoch R.W."/>
            <person name="Higgins S."/>
            <person name="Loffler F."/>
        </authorList>
    </citation>
    <scope>NUCLEOTIDE SEQUENCE</scope>
</reference>
<accession>A0A645CJQ8</accession>
<comment type="caution">
    <text evidence="2">The sequence shown here is derived from an EMBL/GenBank/DDBJ whole genome shotgun (WGS) entry which is preliminary data.</text>
</comment>
<evidence type="ECO:0000313" key="2">
    <source>
        <dbReference type="EMBL" id="MPM77179.1"/>
    </source>
</evidence>